<keyword evidence="4" id="KW-1185">Reference proteome</keyword>
<accession>A0A2T7SRW3</accession>
<dbReference type="InterPro" id="IPR044016">
    <property type="entry name" value="Big_13"/>
</dbReference>
<reference evidence="3" key="1">
    <citation type="submission" date="2017-04" db="EMBL/GenBank/DDBJ databases">
        <title>Unexpected and diverse lifestyles within the genus Limnohabitans.</title>
        <authorList>
            <person name="Kasalicky V."/>
            <person name="Mehrshad M."/>
            <person name="Andrei S.-A."/>
            <person name="Salcher M."/>
            <person name="Kratochvilova H."/>
            <person name="Simek K."/>
            <person name="Ghai R."/>
        </authorList>
    </citation>
    <scope>NUCLEOTIDE SEQUENCE [LARGE SCALE GENOMIC DNA]</scope>
    <source>
        <strain evidence="3">II-D5</strain>
    </source>
</reference>
<dbReference type="InterPro" id="IPR013783">
    <property type="entry name" value="Ig-like_fold"/>
</dbReference>
<dbReference type="Gene3D" id="2.60.40.10">
    <property type="entry name" value="Immunoglobulins"/>
    <property type="match status" value="3"/>
</dbReference>
<dbReference type="Pfam" id="PF19077">
    <property type="entry name" value="Big_13"/>
    <property type="match status" value="1"/>
</dbReference>
<feature type="non-terminal residue" evidence="3">
    <location>
        <position position="806"/>
    </location>
</feature>
<dbReference type="InterPro" id="IPR049826">
    <property type="entry name" value="Ig-like_ice"/>
</dbReference>
<sequence>AVVIDQTVASPSVSLLCDTGRSQSDKISTVGNLNIGLIETDALVEYSTDGSTWSSTFTAQEGANTVQVRQTDKANNTSTPTVFSFTVDTGKPVPTVSITAIGGDDAVGPADAANPQTTITGAALGASEGDLVQIAVNGHTFSGTVNAVGSYNISIDTADLVADSDKTLEVLLNASDAAGNQASTSASRSYSVDTSAPQVQSIALDKTLLKAGDSATATIRFSEKVIAFDVGDLVADNASLSNLATADDGLTWTATLVAHSSIEDTSNLVQLSATYTDIAGNVGTAGTSGNYSLDTKAPTATIKLADEALQAGETTTLTITFSEKVQDFGNADVTVQNGTLGTLVSTDGIVWTGTYTPNVNLEDTTNVITLANTYSDLIGNAGAVGTSGNYSVDTKAPSAVVTLQDAQGAPMTSLTAGQSAQLTITFSEAVKDFSNADVTAPNGTLSTLASTDGGTTWTATFTPNANVEVAANSISVNPGAYSDLAGNTGSAAASGNYAVDTQGPTASITLSDNALTAGESAQVTIVFSEKVTGFGNTDVAVENGTLSTLATTDGGKTWVGSFTPTAGTADASNVMSVANSYTDVAGNQGASTSSANYAIDLKAPTASIALSDNALKAGESATVTITFSEKVKDFSNADITAPNGALSTFTASTDGLIWTATFTPATDTEAASNTLSLGTAYTDEAGNAGTVATASYAVDTQAPSFTVKLDDASNSGALSDRLTRIDMPTISGTGSKDDVIQVTMPGTGEVLSTTVAADGSWSVTPTIAMTSGSVSIIATDPAGNTSAAQTLPLVIDKTVGTSTVAL</sequence>
<evidence type="ECO:0000259" key="1">
    <source>
        <dbReference type="Pfam" id="PF19077"/>
    </source>
</evidence>
<feature type="domain" description="Bacterial Ig-like" evidence="2">
    <location>
        <begin position="193"/>
        <end position="292"/>
    </location>
</feature>
<dbReference type="PANTHER" id="PTHR34677:SF3">
    <property type="entry name" value="BACTERIAL IG-LIKE DOMAIN-CONTAINING PROTEIN"/>
    <property type="match status" value="1"/>
</dbReference>
<feature type="domain" description="Bacterial Ig-like" evidence="2">
    <location>
        <begin position="294"/>
        <end position="392"/>
    </location>
</feature>
<gene>
    <name evidence="3" type="ORF">H663_020335</name>
</gene>
<feature type="domain" description="Bacterial Ig-like" evidence="2">
    <location>
        <begin position="393"/>
        <end position="499"/>
    </location>
</feature>
<feature type="non-terminal residue" evidence="3">
    <location>
        <position position="1"/>
    </location>
</feature>
<name>A0A2T7SRW3_9BURK</name>
<evidence type="ECO:0000313" key="3">
    <source>
        <dbReference type="EMBL" id="PVE05638.1"/>
    </source>
</evidence>
<comment type="caution">
    <text evidence="3">The sequence shown here is derived from an EMBL/GenBank/DDBJ whole genome shotgun (WGS) entry which is preliminary data.</text>
</comment>
<organism evidence="3 4">
    <name type="scientific">Limnohabitans planktonicus II-D5</name>
    <dbReference type="NCBI Taxonomy" id="1293045"/>
    <lineage>
        <taxon>Bacteria</taxon>
        <taxon>Pseudomonadati</taxon>
        <taxon>Pseudomonadota</taxon>
        <taxon>Betaproteobacteria</taxon>
        <taxon>Burkholderiales</taxon>
        <taxon>Comamonadaceae</taxon>
        <taxon>Limnohabitans</taxon>
    </lineage>
</organism>
<dbReference type="InterPro" id="IPR036278">
    <property type="entry name" value="Sialidase_sf"/>
</dbReference>
<dbReference type="AlphaFoldDB" id="A0A2T7SRW3"/>
<evidence type="ECO:0000313" key="4">
    <source>
        <dbReference type="Proteomes" id="UP000037507"/>
    </source>
</evidence>
<dbReference type="EMBL" id="LFYT02000069">
    <property type="protein sequence ID" value="PVE05638.1"/>
    <property type="molecule type" value="Genomic_DNA"/>
</dbReference>
<evidence type="ECO:0000259" key="2">
    <source>
        <dbReference type="Pfam" id="PF19078"/>
    </source>
</evidence>
<dbReference type="NCBIfam" id="NF012196">
    <property type="entry name" value="Ig_like_ice"/>
    <property type="match status" value="1"/>
</dbReference>
<feature type="domain" description="Bacterial Ig-like" evidence="2">
    <location>
        <begin position="600"/>
        <end position="695"/>
    </location>
</feature>
<dbReference type="NCBIfam" id="NF033510">
    <property type="entry name" value="Ca_tandemer"/>
    <property type="match status" value="2"/>
</dbReference>
<feature type="domain" description="Bacterial Ig-like" evidence="2">
    <location>
        <begin position="500"/>
        <end position="599"/>
    </location>
</feature>
<dbReference type="Proteomes" id="UP000037507">
    <property type="component" value="Unassembled WGS sequence"/>
</dbReference>
<dbReference type="SUPFAM" id="SSF50939">
    <property type="entry name" value="Sialidases"/>
    <property type="match status" value="1"/>
</dbReference>
<protein>
    <recommendedName>
        <fullName evidence="5">Bacterial Ig-like domain-containing protein</fullName>
    </recommendedName>
</protein>
<feature type="domain" description="Bacterial Ig-like" evidence="1">
    <location>
        <begin position="703"/>
        <end position="796"/>
    </location>
</feature>
<evidence type="ECO:0008006" key="5">
    <source>
        <dbReference type="Google" id="ProtNLM"/>
    </source>
</evidence>
<dbReference type="PANTHER" id="PTHR34677">
    <property type="match status" value="1"/>
</dbReference>
<proteinExistence type="predicted"/>
<dbReference type="OrthoDB" id="6091599at2"/>
<dbReference type="Pfam" id="PF19078">
    <property type="entry name" value="Big_12"/>
    <property type="match status" value="5"/>
</dbReference>
<dbReference type="InterPro" id="IPR044048">
    <property type="entry name" value="Big_12"/>
</dbReference>